<organism evidence="2 3">
    <name type="scientific">Rhodanobacter denitrificans</name>
    <dbReference type="NCBI Taxonomy" id="666685"/>
    <lineage>
        <taxon>Bacteria</taxon>
        <taxon>Pseudomonadati</taxon>
        <taxon>Pseudomonadota</taxon>
        <taxon>Gammaproteobacteria</taxon>
        <taxon>Lysobacterales</taxon>
        <taxon>Rhodanobacteraceae</taxon>
        <taxon>Rhodanobacter</taxon>
    </lineage>
</organism>
<evidence type="ECO:0000313" key="3">
    <source>
        <dbReference type="Proteomes" id="UP000249046"/>
    </source>
</evidence>
<feature type="compositionally biased region" description="Low complexity" evidence="1">
    <location>
        <begin position="619"/>
        <end position="630"/>
    </location>
</feature>
<feature type="compositionally biased region" description="Basic and acidic residues" evidence="1">
    <location>
        <begin position="607"/>
        <end position="618"/>
    </location>
</feature>
<evidence type="ECO:0000313" key="2">
    <source>
        <dbReference type="EMBL" id="PZQ15428.1"/>
    </source>
</evidence>
<proteinExistence type="predicted"/>
<comment type="caution">
    <text evidence="2">The sequence shown here is derived from an EMBL/GenBank/DDBJ whole genome shotgun (WGS) entry which is preliminary data.</text>
</comment>
<feature type="compositionally biased region" description="Basic residues" evidence="1">
    <location>
        <begin position="673"/>
        <end position="703"/>
    </location>
</feature>
<protein>
    <submittedName>
        <fullName evidence="2">Uncharacterized protein</fullName>
    </submittedName>
</protein>
<feature type="region of interest" description="Disordered" evidence="1">
    <location>
        <begin position="806"/>
        <end position="828"/>
    </location>
</feature>
<dbReference type="AlphaFoldDB" id="A0A2W5KIY8"/>
<evidence type="ECO:0000256" key="1">
    <source>
        <dbReference type="SAM" id="MobiDB-lite"/>
    </source>
</evidence>
<gene>
    <name evidence="2" type="ORF">DI564_08840</name>
</gene>
<feature type="compositionally biased region" description="Basic residues" evidence="1">
    <location>
        <begin position="631"/>
        <end position="642"/>
    </location>
</feature>
<dbReference type="EMBL" id="QFPO01000006">
    <property type="protein sequence ID" value="PZQ15428.1"/>
    <property type="molecule type" value="Genomic_DNA"/>
</dbReference>
<feature type="region of interest" description="Disordered" evidence="1">
    <location>
        <begin position="1"/>
        <end position="29"/>
    </location>
</feature>
<feature type="compositionally biased region" description="Basic and acidic residues" evidence="1">
    <location>
        <begin position="649"/>
        <end position="665"/>
    </location>
</feature>
<name>A0A2W5KIY8_9GAMM</name>
<accession>A0A2W5KIY8</accession>
<dbReference type="Proteomes" id="UP000249046">
    <property type="component" value="Unassembled WGS sequence"/>
</dbReference>
<feature type="region of interest" description="Disordered" evidence="1">
    <location>
        <begin position="592"/>
        <end position="703"/>
    </location>
</feature>
<reference evidence="2 3" key="1">
    <citation type="submission" date="2017-08" db="EMBL/GenBank/DDBJ databases">
        <title>Infants hospitalized years apart are colonized by the same room-sourced microbial strains.</title>
        <authorList>
            <person name="Brooks B."/>
            <person name="Olm M.R."/>
            <person name="Firek B.A."/>
            <person name="Baker R."/>
            <person name="Thomas B.C."/>
            <person name="Morowitz M.J."/>
            <person name="Banfield J.F."/>
        </authorList>
    </citation>
    <scope>NUCLEOTIDE SEQUENCE [LARGE SCALE GENOMIC DNA]</scope>
    <source>
        <strain evidence="2">S2_005_003_R2_42</strain>
    </source>
</reference>
<sequence>MGRGDRPNAPSRRGIGRRDRQRPLAGQRARAVERAAAGLGLAEREEQPRLQHGRIEILGGEAVELAGHRHRAAQLVARDQVVGIGDRDLGQIERHVLPVGVAERLRVERVGRGHASFGEGLLGLRERELDADRAVGRCLGPGAEAFDAGGRVAAAAEPALRAQRDRPGLGLCVLEFRAERLVKHRRDQRQRLLGLVARQRQPGAFDRDQRRRARLACRIDRACKLAEQAVGLAPAADVEQGLRAAQLDQMRRVDRQRPGQQGHAAFARGERGARLQQRAMRDDLVGQRGRQLVRHAEALELIGRALETRQRGVGMVAHAVERAFVELDLGQAERIAGQLHRDACLREIGQRVVVAFEQAARDAAAHMRLADQDRIAAALEQRQRIAGVLLGLRDLAEPHVHGAEPADDACAQQRKGLGRQIVEQARQHLAGFLVAAGHEIDLGFAQTQLRRRAQRGRRGRDQALRVFEIVDQQSGVDPRQPLFLGRPGSGRGRGRCRRAERRGEQVGGDPCRRHRLVGACREAAHGAAAFAQIEIDRPAGVGAAQPRGDLPARRQCAFDPLGQLAGGRVVAQHRHHVLARRDALAGLAQAAGDELHDAEPQPGPLGRRIDRGRQDRDQVVGLHRSAGRAAAHGRRRRRRRRAVPQPQCGERDADQHEHRDRERGPTARGTQRCGRRRHRRFRHGHGRIGERRRVRSRRGSRHRFGRRRLGGLLARHDLGDPAVAEAGYRADRLLRLAGVADRAPRLQHDLGQLGVSDVGLAPDRGHQLVAADRAVAVLDQIGQAVEHARRQRTQAAVLGQLARRKIDQMGTETQPSCHRGEGKRRVRA</sequence>